<comment type="caution">
    <text evidence="1">The sequence shown here is derived from an EMBL/GenBank/DDBJ whole genome shotgun (WGS) entry which is preliminary data.</text>
</comment>
<organism evidence="1 2">
    <name type="scientific">Paenibacillus rigui</name>
    <dbReference type="NCBI Taxonomy" id="554312"/>
    <lineage>
        <taxon>Bacteria</taxon>
        <taxon>Bacillati</taxon>
        <taxon>Bacillota</taxon>
        <taxon>Bacilli</taxon>
        <taxon>Bacillales</taxon>
        <taxon>Paenibacillaceae</taxon>
        <taxon>Paenibacillus</taxon>
    </lineage>
</organism>
<accession>A0A229UU91</accession>
<dbReference type="EMBL" id="NMQW01000008">
    <property type="protein sequence ID" value="OXM87086.1"/>
    <property type="molecule type" value="Genomic_DNA"/>
</dbReference>
<sequence length="126" mass="14121">MMRYRKQRMRKGTATQGEDVAAFVDPVLSGNRMTWSQRVTKPLSLHLKFEVTVKGNAMVGVAKRASCLHQSRGSPAGIRGCGGLIFTKDLIEKTSIEALQTSDRVRCRFYRQNQNSHPITSIVVKK</sequence>
<keyword evidence="2" id="KW-1185">Reference proteome</keyword>
<proteinExistence type="predicted"/>
<evidence type="ECO:0000313" key="2">
    <source>
        <dbReference type="Proteomes" id="UP000215509"/>
    </source>
</evidence>
<evidence type="ECO:0000313" key="1">
    <source>
        <dbReference type="EMBL" id="OXM87086.1"/>
    </source>
</evidence>
<protein>
    <submittedName>
        <fullName evidence="1">Uncharacterized protein</fullName>
    </submittedName>
</protein>
<reference evidence="1 2" key="1">
    <citation type="submission" date="2017-07" db="EMBL/GenBank/DDBJ databases">
        <title>Genome sequencing and assembly of Paenibacillus rigui.</title>
        <authorList>
            <person name="Mayilraj S."/>
        </authorList>
    </citation>
    <scope>NUCLEOTIDE SEQUENCE [LARGE SCALE GENOMIC DNA]</scope>
    <source>
        <strain evidence="1 2">JCM 16352</strain>
    </source>
</reference>
<dbReference type="Proteomes" id="UP000215509">
    <property type="component" value="Unassembled WGS sequence"/>
</dbReference>
<gene>
    <name evidence="1" type="ORF">CF651_05345</name>
</gene>
<name>A0A229UU91_9BACL</name>
<dbReference type="AlphaFoldDB" id="A0A229UU91"/>